<organism evidence="11 12">
    <name type="scientific">Echinococcus multilocularis</name>
    <name type="common">Fox tapeworm</name>
    <dbReference type="NCBI Taxonomy" id="6211"/>
    <lineage>
        <taxon>Eukaryota</taxon>
        <taxon>Metazoa</taxon>
        <taxon>Spiralia</taxon>
        <taxon>Lophotrochozoa</taxon>
        <taxon>Platyhelminthes</taxon>
        <taxon>Cestoda</taxon>
        <taxon>Eucestoda</taxon>
        <taxon>Cyclophyllidea</taxon>
        <taxon>Taeniidae</taxon>
        <taxon>Echinococcus</taxon>
    </lineage>
</organism>
<keyword evidence="5" id="KW-0255">Endonuclease</keyword>
<keyword evidence="8" id="KW-1133">Transmembrane helix</keyword>
<dbReference type="OrthoDB" id="116078at2759"/>
<dbReference type="STRING" id="6211.A0A068YDV8"/>
<evidence type="ECO:0000259" key="10">
    <source>
        <dbReference type="Pfam" id="PF18996"/>
    </source>
</evidence>
<gene>
    <name evidence="11" type="ORF">EmuJ_000798400</name>
</gene>
<name>A0A068YDV8_ECHMU</name>
<dbReference type="Gene3D" id="3.30.70.270">
    <property type="match status" value="1"/>
</dbReference>
<dbReference type="SUPFAM" id="SSF56672">
    <property type="entry name" value="DNA/RNA polymerases"/>
    <property type="match status" value="1"/>
</dbReference>
<evidence type="ECO:0000256" key="4">
    <source>
        <dbReference type="ARBA" id="ARBA00022722"/>
    </source>
</evidence>
<keyword evidence="7 11" id="KW-0695">RNA-directed DNA polymerase</keyword>
<dbReference type="InterPro" id="IPR000477">
    <property type="entry name" value="RT_dom"/>
</dbReference>
<dbReference type="Proteomes" id="UP000017246">
    <property type="component" value="Unassembled WGS sequence"/>
</dbReference>
<dbReference type="InterPro" id="IPR043784">
    <property type="entry name" value="DUF5726"/>
</dbReference>
<reference evidence="11" key="1">
    <citation type="journal article" date="2013" name="Nature">
        <title>The genomes of four tapeworm species reveal adaptations to parasitism.</title>
        <authorList>
            <person name="Tsai I.J."/>
            <person name="Zarowiecki M."/>
            <person name="Holroyd N."/>
            <person name="Garciarrubio A."/>
            <person name="Sanchez-Flores A."/>
            <person name="Brooks K.L."/>
            <person name="Tracey A."/>
            <person name="Bobes R.J."/>
            <person name="Fragoso G."/>
            <person name="Sciutto E."/>
            <person name="Aslett M."/>
            <person name="Beasley H."/>
            <person name="Bennett H.M."/>
            <person name="Cai J."/>
            <person name="Camicia F."/>
            <person name="Clark R."/>
            <person name="Cucher M."/>
            <person name="De Silva N."/>
            <person name="Day T.A."/>
            <person name="Deplazes P."/>
            <person name="Estrada K."/>
            <person name="Fernandez C."/>
            <person name="Holland P.W."/>
            <person name="Hou J."/>
            <person name="Hu S."/>
            <person name="Huckvale T."/>
            <person name="Hung S.S."/>
            <person name="Kamenetzky L."/>
            <person name="Keane J.A."/>
            <person name="Kiss F."/>
            <person name="Koziol U."/>
            <person name="Lambert O."/>
            <person name="Liu K."/>
            <person name="Luo X."/>
            <person name="Luo Y."/>
            <person name="Macchiaroli N."/>
            <person name="Nichol S."/>
            <person name="Paps J."/>
            <person name="Parkinson J."/>
            <person name="Pouchkina-Stantcheva N."/>
            <person name="Riddiford N."/>
            <person name="Rosenzvit M."/>
            <person name="Salinas G."/>
            <person name="Wasmuth J.D."/>
            <person name="Zamanian M."/>
            <person name="Zheng Y."/>
            <person name="Cai X."/>
            <person name="Soberon X."/>
            <person name="Olson P.D."/>
            <person name="Laclette J.P."/>
            <person name="Brehm K."/>
            <person name="Berriman M."/>
            <person name="Garciarrubio A."/>
            <person name="Bobes R.J."/>
            <person name="Fragoso G."/>
            <person name="Sanchez-Flores A."/>
            <person name="Estrada K."/>
            <person name="Cevallos M.A."/>
            <person name="Morett E."/>
            <person name="Gonzalez V."/>
            <person name="Portillo T."/>
            <person name="Ochoa-Leyva A."/>
            <person name="Jose M.V."/>
            <person name="Sciutto E."/>
            <person name="Landa A."/>
            <person name="Jimenez L."/>
            <person name="Valdes V."/>
            <person name="Carrero J.C."/>
            <person name="Larralde C."/>
            <person name="Morales-Montor J."/>
            <person name="Limon-Lason J."/>
            <person name="Soberon X."/>
            <person name="Laclette J.P."/>
        </authorList>
    </citation>
    <scope>NUCLEOTIDE SEQUENCE [LARGE SCALE GENOMIC DNA]</scope>
</reference>
<dbReference type="CDD" id="cd01647">
    <property type="entry name" value="RT_LTR"/>
    <property type="match status" value="1"/>
</dbReference>
<evidence type="ECO:0000256" key="8">
    <source>
        <dbReference type="SAM" id="Phobius"/>
    </source>
</evidence>
<evidence type="ECO:0000256" key="3">
    <source>
        <dbReference type="ARBA" id="ARBA00022695"/>
    </source>
</evidence>
<dbReference type="PANTHER" id="PTHR24559:SF435">
    <property type="entry name" value="RIBONUCLEASE H"/>
    <property type="match status" value="1"/>
</dbReference>
<dbReference type="AlphaFoldDB" id="A0A068YDV8"/>
<dbReference type="Pfam" id="PF00078">
    <property type="entry name" value="RVT_1"/>
    <property type="match status" value="1"/>
</dbReference>
<dbReference type="eggNOG" id="KOG0017">
    <property type="taxonomic scope" value="Eukaryota"/>
</dbReference>
<dbReference type="GO" id="GO:0006508">
    <property type="term" value="P:proteolysis"/>
    <property type="evidence" value="ECO:0007669"/>
    <property type="project" value="UniProtKB-KW"/>
</dbReference>
<feature type="transmembrane region" description="Helical" evidence="8">
    <location>
        <begin position="397"/>
        <end position="419"/>
    </location>
</feature>
<evidence type="ECO:0000256" key="6">
    <source>
        <dbReference type="ARBA" id="ARBA00022801"/>
    </source>
</evidence>
<keyword evidence="8" id="KW-0812">Transmembrane</keyword>
<keyword evidence="3" id="KW-0548">Nucleotidyltransferase</keyword>
<keyword evidence="4" id="KW-0540">Nuclease</keyword>
<evidence type="ECO:0000256" key="2">
    <source>
        <dbReference type="ARBA" id="ARBA00022679"/>
    </source>
</evidence>
<dbReference type="OMA" id="HCCEILL"/>
<dbReference type="EMBL" id="LN902841">
    <property type="protein sequence ID" value="CDS40405.1"/>
    <property type="molecule type" value="Genomic_DNA"/>
</dbReference>
<keyword evidence="1" id="KW-0645">Protease</keyword>
<evidence type="ECO:0000256" key="1">
    <source>
        <dbReference type="ARBA" id="ARBA00022670"/>
    </source>
</evidence>
<dbReference type="InterPro" id="IPR043502">
    <property type="entry name" value="DNA/RNA_pol_sf"/>
</dbReference>
<dbReference type="Pfam" id="PF18996">
    <property type="entry name" value="DUF5726"/>
    <property type="match status" value="1"/>
</dbReference>
<keyword evidence="6" id="KW-0378">Hydrolase</keyword>
<evidence type="ECO:0000256" key="5">
    <source>
        <dbReference type="ARBA" id="ARBA00022759"/>
    </source>
</evidence>
<feature type="domain" description="DUF5726" evidence="10">
    <location>
        <begin position="6"/>
        <end position="74"/>
    </location>
</feature>
<proteinExistence type="predicted"/>
<dbReference type="GO" id="GO:0008233">
    <property type="term" value="F:peptidase activity"/>
    <property type="evidence" value="ECO:0007669"/>
    <property type="project" value="UniProtKB-KW"/>
</dbReference>
<dbReference type="FunFam" id="3.10.10.10:FF:000007">
    <property type="entry name" value="Retrovirus-related Pol polyprotein from transposon 17.6-like Protein"/>
    <property type="match status" value="1"/>
</dbReference>
<evidence type="ECO:0000259" key="9">
    <source>
        <dbReference type="Pfam" id="PF00078"/>
    </source>
</evidence>
<feature type="domain" description="Reverse transcriptase" evidence="9">
    <location>
        <begin position="299"/>
        <end position="404"/>
    </location>
</feature>
<dbReference type="Gene3D" id="3.10.10.10">
    <property type="entry name" value="HIV Type 1 Reverse Transcriptase, subunit A, domain 1"/>
    <property type="match status" value="1"/>
</dbReference>
<sequence length="425" mass="47793">MKHDKPIPSILRSLPHDLFVAEVGAGITHDTDVDQCCDTLSQLVIGREEGTLARDFFQRFQKAAEADEEYARNLQLLAESAFRGCPPNKIANLVTVQFKHGIRPSTLAEKLCKAKTNSLDQLVKLATKKRQELRGLSTFQKPRNWSNAAFSYCASQRYTPKPEGTFSTHEATGVDTDTSPPKDDADDICNALFEAAAIPMNNLDDLCAQLTHISNYERKELRQLLLKYANIFSWQGVRLGRTNIVKYKIDTGEARLIWQPPRRIPPPLLEEVNRLVEEMLPDGVIKPSKSPWASPIALVKKNDGSLWLCIDYRKLNAVTKKDAFPLPHINDPLDSLHGSQWFSTLDLKSGYWQVEVAEADREKTAFILPNGLYEFQTMPFGLCNAAATFQRLMQTALMAYSQSIALSILTIFSFLVEIFKSTTPT</sequence>
<accession>A0A068YDV8</accession>
<dbReference type="GO" id="GO:0003964">
    <property type="term" value="F:RNA-directed DNA polymerase activity"/>
    <property type="evidence" value="ECO:0007669"/>
    <property type="project" value="UniProtKB-KW"/>
</dbReference>
<dbReference type="InterPro" id="IPR053134">
    <property type="entry name" value="RNA-dir_DNA_polymerase"/>
</dbReference>
<evidence type="ECO:0000256" key="7">
    <source>
        <dbReference type="ARBA" id="ARBA00022918"/>
    </source>
</evidence>
<keyword evidence="2" id="KW-0808">Transferase</keyword>
<keyword evidence="8" id="KW-0472">Membrane</keyword>
<dbReference type="PANTHER" id="PTHR24559">
    <property type="entry name" value="TRANSPOSON TY3-I GAG-POL POLYPROTEIN"/>
    <property type="match status" value="1"/>
</dbReference>
<keyword evidence="12" id="KW-1185">Reference proteome</keyword>
<dbReference type="GO" id="GO:0004519">
    <property type="term" value="F:endonuclease activity"/>
    <property type="evidence" value="ECO:0007669"/>
    <property type="project" value="UniProtKB-KW"/>
</dbReference>
<evidence type="ECO:0000313" key="12">
    <source>
        <dbReference type="Proteomes" id="UP000017246"/>
    </source>
</evidence>
<protein>
    <submittedName>
        <fullName evidence="11">RNA directed DNA polymerase reverse transcriptase</fullName>
    </submittedName>
</protein>
<reference evidence="11" key="2">
    <citation type="submission" date="2015-11" db="EMBL/GenBank/DDBJ databases">
        <authorList>
            <person name="Zhang Y."/>
            <person name="Guo Z."/>
        </authorList>
    </citation>
    <scope>NUCLEOTIDE SEQUENCE</scope>
</reference>
<dbReference type="InterPro" id="IPR043128">
    <property type="entry name" value="Rev_trsase/Diguanyl_cyclase"/>
</dbReference>
<evidence type="ECO:0000313" key="11">
    <source>
        <dbReference type="EMBL" id="CDS40405.1"/>
    </source>
</evidence>